<protein>
    <submittedName>
        <fullName evidence="6">DNA-binding transcriptional regulator, MarR family</fullName>
    </submittedName>
</protein>
<gene>
    <name evidence="6" type="ORF">SAMN04488518_106135</name>
</gene>
<dbReference type="Pfam" id="PF12802">
    <property type="entry name" value="MarR_2"/>
    <property type="match status" value="1"/>
</dbReference>
<accession>A0A1I4ADN5</accession>
<evidence type="ECO:0000313" key="7">
    <source>
        <dbReference type="Proteomes" id="UP000199598"/>
    </source>
</evidence>
<dbReference type="SMART" id="SM00347">
    <property type="entry name" value="HTH_MARR"/>
    <property type="match status" value="1"/>
</dbReference>
<feature type="domain" description="HTH marR-type" evidence="5">
    <location>
        <begin position="6"/>
        <end position="138"/>
    </location>
</feature>
<name>A0A1I4ADN5_9HYPH</name>
<keyword evidence="2 6" id="KW-0238">DNA-binding</keyword>
<dbReference type="EMBL" id="FOSK01000006">
    <property type="protein sequence ID" value="SFK54177.1"/>
    <property type="molecule type" value="Genomic_DNA"/>
</dbReference>
<feature type="region of interest" description="Disordered" evidence="4">
    <location>
        <begin position="143"/>
        <end position="175"/>
    </location>
</feature>
<keyword evidence="1" id="KW-0805">Transcription regulation</keyword>
<dbReference type="InterPro" id="IPR036388">
    <property type="entry name" value="WH-like_DNA-bd_sf"/>
</dbReference>
<dbReference type="PROSITE" id="PS50995">
    <property type="entry name" value="HTH_MARR_2"/>
    <property type="match status" value="1"/>
</dbReference>
<dbReference type="GO" id="GO:0003677">
    <property type="term" value="F:DNA binding"/>
    <property type="evidence" value="ECO:0007669"/>
    <property type="project" value="UniProtKB-KW"/>
</dbReference>
<sequence>MGFNFKKSTTFRLAQAAKAQRARSGAHLSRIGLHPGQEAVLKVLSETDGKTMSQLALALGVQPPTVTKMVTRLTAQGLVFRRISETDGRLARVFLSEEGRDRILLVDRAWKRLEKEALAGMDDKDRKKLRRLLRQVEKNLSASFEDDPDLEDELENEDKTAQEQATSKVELEAAD</sequence>
<evidence type="ECO:0000256" key="1">
    <source>
        <dbReference type="ARBA" id="ARBA00023015"/>
    </source>
</evidence>
<reference evidence="6 7" key="1">
    <citation type="submission" date="2016-10" db="EMBL/GenBank/DDBJ databases">
        <authorList>
            <person name="Varghese N."/>
            <person name="Submissions S."/>
        </authorList>
    </citation>
    <scope>NUCLEOTIDE SEQUENCE [LARGE SCALE GENOMIC DNA]</scope>
    <source>
        <strain evidence="6 7">DSM 16392</strain>
    </source>
</reference>
<dbReference type="SUPFAM" id="SSF46785">
    <property type="entry name" value="Winged helix' DNA-binding domain"/>
    <property type="match status" value="1"/>
</dbReference>
<evidence type="ECO:0000313" key="6">
    <source>
        <dbReference type="EMBL" id="SFK54177.1"/>
    </source>
</evidence>
<organism evidence="6 7">
    <name type="scientific">Pseudovibrio ascidiaceicola</name>
    <dbReference type="NCBI Taxonomy" id="285279"/>
    <lineage>
        <taxon>Bacteria</taxon>
        <taxon>Pseudomonadati</taxon>
        <taxon>Pseudomonadota</taxon>
        <taxon>Alphaproteobacteria</taxon>
        <taxon>Hyphomicrobiales</taxon>
        <taxon>Stappiaceae</taxon>
        <taxon>Pseudovibrio</taxon>
    </lineage>
</organism>
<feature type="compositionally biased region" description="Acidic residues" evidence="4">
    <location>
        <begin position="144"/>
        <end position="156"/>
    </location>
</feature>
<dbReference type="PANTHER" id="PTHR42756:SF1">
    <property type="entry name" value="TRANSCRIPTIONAL REPRESSOR OF EMRAB OPERON"/>
    <property type="match status" value="1"/>
</dbReference>
<dbReference type="Gene3D" id="1.10.10.10">
    <property type="entry name" value="Winged helix-like DNA-binding domain superfamily/Winged helix DNA-binding domain"/>
    <property type="match status" value="1"/>
</dbReference>
<dbReference type="PRINTS" id="PR00598">
    <property type="entry name" value="HTHMARR"/>
</dbReference>
<evidence type="ECO:0000256" key="3">
    <source>
        <dbReference type="ARBA" id="ARBA00023163"/>
    </source>
</evidence>
<dbReference type="InterPro" id="IPR000835">
    <property type="entry name" value="HTH_MarR-typ"/>
</dbReference>
<evidence type="ECO:0000256" key="4">
    <source>
        <dbReference type="SAM" id="MobiDB-lite"/>
    </source>
</evidence>
<evidence type="ECO:0000256" key="2">
    <source>
        <dbReference type="ARBA" id="ARBA00023125"/>
    </source>
</evidence>
<comment type="caution">
    <text evidence="6">The sequence shown here is derived from an EMBL/GenBank/DDBJ whole genome shotgun (WGS) entry which is preliminary data.</text>
</comment>
<dbReference type="PANTHER" id="PTHR42756">
    <property type="entry name" value="TRANSCRIPTIONAL REGULATOR, MARR"/>
    <property type="match status" value="1"/>
</dbReference>
<dbReference type="Proteomes" id="UP000199598">
    <property type="component" value="Unassembled WGS sequence"/>
</dbReference>
<dbReference type="InterPro" id="IPR036390">
    <property type="entry name" value="WH_DNA-bd_sf"/>
</dbReference>
<keyword evidence="3" id="KW-0804">Transcription</keyword>
<dbReference type="RefSeq" id="WP_093519957.1">
    <property type="nucleotide sequence ID" value="NZ_FOSK01000006.1"/>
</dbReference>
<keyword evidence="7" id="KW-1185">Reference proteome</keyword>
<proteinExistence type="predicted"/>
<evidence type="ECO:0000259" key="5">
    <source>
        <dbReference type="PROSITE" id="PS50995"/>
    </source>
</evidence>